<dbReference type="AlphaFoldDB" id="A0AAD7U3Y6"/>
<feature type="transmembrane region" description="Helical" evidence="2">
    <location>
        <begin position="52"/>
        <end position="75"/>
    </location>
</feature>
<name>A0AAD7U3Y6_9APHY</name>
<organism evidence="3 4">
    <name type="scientific">Trametes cubensis</name>
    <dbReference type="NCBI Taxonomy" id="1111947"/>
    <lineage>
        <taxon>Eukaryota</taxon>
        <taxon>Fungi</taxon>
        <taxon>Dikarya</taxon>
        <taxon>Basidiomycota</taxon>
        <taxon>Agaricomycotina</taxon>
        <taxon>Agaricomycetes</taxon>
        <taxon>Polyporales</taxon>
        <taxon>Polyporaceae</taxon>
        <taxon>Trametes</taxon>
    </lineage>
</organism>
<evidence type="ECO:0000313" key="3">
    <source>
        <dbReference type="EMBL" id="KAJ8502152.1"/>
    </source>
</evidence>
<keyword evidence="2" id="KW-0472">Membrane</keyword>
<feature type="region of interest" description="Disordered" evidence="1">
    <location>
        <begin position="325"/>
        <end position="344"/>
    </location>
</feature>
<keyword evidence="2" id="KW-1133">Transmembrane helix</keyword>
<evidence type="ECO:0000256" key="1">
    <source>
        <dbReference type="SAM" id="MobiDB-lite"/>
    </source>
</evidence>
<evidence type="ECO:0000313" key="4">
    <source>
        <dbReference type="Proteomes" id="UP001215151"/>
    </source>
</evidence>
<keyword evidence="2" id="KW-0812">Transmembrane</keyword>
<dbReference type="EMBL" id="JAPEVG010000002">
    <property type="protein sequence ID" value="KAJ8502152.1"/>
    <property type="molecule type" value="Genomic_DNA"/>
</dbReference>
<accession>A0AAD7U3Y6</accession>
<feature type="transmembrane region" description="Helical" evidence="2">
    <location>
        <begin position="129"/>
        <end position="152"/>
    </location>
</feature>
<feature type="transmembrane region" description="Helical" evidence="2">
    <location>
        <begin position="20"/>
        <end position="45"/>
    </location>
</feature>
<proteinExistence type="predicted"/>
<evidence type="ECO:0000256" key="2">
    <source>
        <dbReference type="SAM" id="Phobius"/>
    </source>
</evidence>
<protein>
    <submittedName>
        <fullName evidence="3">Uncharacterized protein</fullName>
    </submittedName>
</protein>
<sequence length="391" mass="42163">MPPPLSPPSRDAAADELDPTLGMLLISVIGITLLIPLLFAFWFTIPIAKRRTILYSTLLLTVVLALSEGALSIYLQIGILRKPEVTISRDVVIEITLIALIVINPIIAQCVLLLKIYTVYPVKALSYKLAAAIYTPTIGLKVARVVLVALTVRAIVKTSLPTQGSVLSIHIWRKIWQVPYANGVWCAQLADDILSTIVLASRIIRDPPQGVSPEQSHSRLKTLAVTNACACLVPILTDIAEVTFSCLPGPDKGHYAGIYTVLASSFVEVICAISVVICYEHLAILPLPPRTATLPDGVPPRTTTIRLISPLAKLPRIQLFQSSTDSLGSASSAGSMPASTTMYNSDRSDSLLAKKKWDVYTLPGSRCEPSVISGCGTIPIEGSEDRVFYAI</sequence>
<feature type="transmembrane region" description="Helical" evidence="2">
    <location>
        <begin position="95"/>
        <end position="117"/>
    </location>
</feature>
<reference evidence="3" key="1">
    <citation type="submission" date="2022-11" db="EMBL/GenBank/DDBJ databases">
        <title>Genome Sequence of Cubamyces cubensis.</title>
        <authorList>
            <person name="Buettner E."/>
        </authorList>
    </citation>
    <scope>NUCLEOTIDE SEQUENCE</scope>
    <source>
        <strain evidence="3">MPL-01</strain>
    </source>
</reference>
<gene>
    <name evidence="3" type="ORF">ONZ51_g159</name>
</gene>
<comment type="caution">
    <text evidence="3">The sequence shown here is derived from an EMBL/GenBank/DDBJ whole genome shotgun (WGS) entry which is preliminary data.</text>
</comment>
<dbReference type="Proteomes" id="UP001215151">
    <property type="component" value="Unassembled WGS sequence"/>
</dbReference>
<feature type="compositionally biased region" description="Low complexity" evidence="1">
    <location>
        <begin position="325"/>
        <end position="341"/>
    </location>
</feature>
<keyword evidence="4" id="KW-1185">Reference proteome</keyword>